<dbReference type="EMBL" id="CP136051">
    <property type="protein sequence ID" value="WOK07209.1"/>
    <property type="molecule type" value="Genomic_DNA"/>
</dbReference>
<organism evidence="2 3">
    <name type="scientific">Imperialibacter roseus</name>
    <dbReference type="NCBI Taxonomy" id="1324217"/>
    <lineage>
        <taxon>Bacteria</taxon>
        <taxon>Pseudomonadati</taxon>
        <taxon>Bacteroidota</taxon>
        <taxon>Cytophagia</taxon>
        <taxon>Cytophagales</taxon>
        <taxon>Flammeovirgaceae</taxon>
        <taxon>Imperialibacter</taxon>
    </lineage>
</organism>
<protein>
    <submittedName>
        <fullName evidence="2">Transposase</fullName>
    </submittedName>
</protein>
<dbReference type="InterPro" id="IPR008490">
    <property type="entry name" value="Transposase_InsH_N"/>
</dbReference>
<accession>A0ABZ0IS24</accession>
<evidence type="ECO:0000313" key="3">
    <source>
        <dbReference type="Proteomes" id="UP001302349"/>
    </source>
</evidence>
<dbReference type="RefSeq" id="WP_317489895.1">
    <property type="nucleotide sequence ID" value="NZ_CP136051.1"/>
</dbReference>
<name>A0ABZ0IS24_9BACT</name>
<sequence>MLRKTRALRVPYQSPNQLTIDGFETSFIKEMDRNNRWVRMSERIPWGELVAVYNRKMNADQGRPPLNGRIVLGAMIIKHLCNFSDRETIEHIKENIYMQYFLGYTGFSSKPPFDASLFVEIRLDWV</sequence>
<dbReference type="Pfam" id="PF05598">
    <property type="entry name" value="DUF772"/>
    <property type="match status" value="1"/>
</dbReference>
<keyword evidence="3" id="KW-1185">Reference proteome</keyword>
<dbReference type="Proteomes" id="UP001302349">
    <property type="component" value="Chromosome"/>
</dbReference>
<reference evidence="2 3" key="1">
    <citation type="journal article" date="2023" name="Microbiol. Resour. Announc.">
        <title>Complete Genome Sequence of Imperialibacter roseus strain P4T.</title>
        <authorList>
            <person name="Tizabi D.R."/>
            <person name="Bachvaroff T."/>
            <person name="Hill R.T."/>
        </authorList>
    </citation>
    <scope>NUCLEOTIDE SEQUENCE [LARGE SCALE GENOMIC DNA]</scope>
    <source>
        <strain evidence="2 3">P4T</strain>
    </source>
</reference>
<evidence type="ECO:0000259" key="1">
    <source>
        <dbReference type="Pfam" id="PF05598"/>
    </source>
</evidence>
<feature type="domain" description="Transposase InsH N-terminal" evidence="1">
    <location>
        <begin position="29"/>
        <end position="122"/>
    </location>
</feature>
<gene>
    <name evidence="2" type="ORF">RT717_01060</name>
</gene>
<evidence type="ECO:0000313" key="2">
    <source>
        <dbReference type="EMBL" id="WOK07209.1"/>
    </source>
</evidence>
<proteinExistence type="predicted"/>